<feature type="compositionally biased region" description="Basic and acidic residues" evidence="1">
    <location>
        <begin position="1"/>
        <end position="30"/>
    </location>
</feature>
<keyword evidence="2" id="KW-0472">Membrane</keyword>
<evidence type="ECO:0000313" key="4">
    <source>
        <dbReference type="Proteomes" id="UP000189796"/>
    </source>
</evidence>
<keyword evidence="2" id="KW-0812">Transmembrane</keyword>
<sequence>MPAQERSLRVDARGLDGDQSYDQHRHREAMTGKTSPQGSNPRADPEVSHWDDPDWDQDHDEAACHQARRLLSRSNSGFHQLADRFGGLRRWIAGERWVRRLAVVTAVLMVIFATCFGGLWWRLGAGPINLEMATPWLAAAIAENIGHGNTVEVGGTQIERAGRIRIAVRIRDIIVRDRDHAIVASAPKAEVRLSGTALLMGRLRAESLNLVDAELAVRITPDGYVTVSTGDNARPLATGVASKRQPGGMPSSAGQSAPPIPLGQVAPSSSGTPPAAAAAAPDNRDTASGLLAGLDWLDSLSLTGLDGQNLNEIGLKNGNLIVDDQQRGNKWNFENITLSLRRPSGGGVALSVGEEGSHAWSLRVAVGPPANGVRSVDIRADKVSTTNILLALRLKDLTYSADLPLTGELKGELGRDGLPTYFRGKLSAGAGNIIDSDTPDYPMAIDSAEMDVEWDSGRRVLVAPFKIVSGPNRITLLAHLEPPNDSVTDWQLGFSGGTIVLAGIDDEPPLIFNRIAIGVRFDTDKRRVLLTQADISNGEIGFAGTGSVDYSAEPRLTLGFAGTPMSASALKRMWPVLIVPEVREWVVDRVERGSLQRIEVGVNSPVRNLSRRGPPIPDDGLSVNILASGVTLHPVDELPSVRDADLKAHVTGRTATVTIAQAAADTPAGRKLNISDFVFEVPDMAPKPAPARVKFRIDGPVPAAAEILASDRLSEFSGTLIDPNSSKGTVSAVVTLGMPIKRELTKADTTYAITADLSGFAADHLVMSQKLEATTLKVIANNQGYQVKGDVKINGQAASLDYRKPSDGDADIKLQATLDDASRARLGFDLGPAVSGAIPVKLVGKIASADHDSRMGIEADLTALKLDNILPGWVKLPGKSSRAVFNVVQKPQSTRLEDIVIDGGGVSIKGSLEVDQNGDLMNANFPTYSPSEGDKASLKADRGSDGVVKVTMRGDVFDGRGFLRSAISGKEADAKSKTKNIDFDVDLKLGAVAGYYGEALRSVDCKVSRRNGMFKSFALTGKLGRDTPLTGNLRAPAQGQREVIYLETSDAGAFLRFTDTYAKMLGGQLALAMDPPTVEPSAKEGLLNVSDFSVKGEAALDRLAAGGPAGLQNGVSFSRLRAEFTRQNGQLTIREGVVKGPMIGATIEGSIDYPGNQVRMSGTFVPMYGLNNMFGQIPIVGLFLGGGSNEGLIGVTYEVVGSPGQPVLRVNPISAMAPGVLRKIFEFPTGKANNPVDFPPNN</sequence>
<evidence type="ECO:0000256" key="1">
    <source>
        <dbReference type="SAM" id="MobiDB-lite"/>
    </source>
</evidence>
<feature type="compositionally biased region" description="Low complexity" evidence="1">
    <location>
        <begin position="266"/>
        <end position="281"/>
    </location>
</feature>
<accession>A0A1M5Q368</accession>
<dbReference type="OrthoDB" id="7161641at2"/>
<dbReference type="Proteomes" id="UP000189796">
    <property type="component" value="Chromosome I"/>
</dbReference>
<dbReference type="AlphaFoldDB" id="A0A1M5Q368"/>
<evidence type="ECO:0000313" key="3">
    <source>
        <dbReference type="EMBL" id="SHH07933.1"/>
    </source>
</evidence>
<feature type="transmembrane region" description="Helical" evidence="2">
    <location>
        <begin position="97"/>
        <end position="121"/>
    </location>
</feature>
<gene>
    <name evidence="3" type="ORF">SAMN05443248_3608</name>
</gene>
<proteinExistence type="predicted"/>
<feature type="region of interest" description="Disordered" evidence="1">
    <location>
        <begin position="228"/>
        <end position="282"/>
    </location>
</feature>
<dbReference type="RefSeq" id="WP_079602579.1">
    <property type="nucleotide sequence ID" value="NZ_LT670817.1"/>
</dbReference>
<dbReference type="EMBL" id="LT670817">
    <property type="protein sequence ID" value="SHH07933.1"/>
    <property type="molecule type" value="Genomic_DNA"/>
</dbReference>
<keyword evidence="2" id="KW-1133">Transmembrane helix</keyword>
<name>A0A1M5Q368_9BRAD</name>
<protein>
    <submittedName>
        <fullName evidence="3">Uncharacterized protein</fullName>
    </submittedName>
</protein>
<feature type="region of interest" description="Disordered" evidence="1">
    <location>
        <begin position="1"/>
        <end position="56"/>
    </location>
</feature>
<evidence type="ECO:0000256" key="2">
    <source>
        <dbReference type="SAM" id="Phobius"/>
    </source>
</evidence>
<reference evidence="3 4" key="1">
    <citation type="submission" date="2016-11" db="EMBL/GenBank/DDBJ databases">
        <authorList>
            <person name="Jaros S."/>
            <person name="Januszkiewicz K."/>
            <person name="Wedrychowicz H."/>
        </authorList>
    </citation>
    <scope>NUCLEOTIDE SEQUENCE [LARGE SCALE GENOMIC DNA]</scope>
    <source>
        <strain evidence="3 4">GAS138</strain>
    </source>
</reference>
<organism evidence="3 4">
    <name type="scientific">Bradyrhizobium erythrophlei</name>
    <dbReference type="NCBI Taxonomy" id="1437360"/>
    <lineage>
        <taxon>Bacteria</taxon>
        <taxon>Pseudomonadati</taxon>
        <taxon>Pseudomonadota</taxon>
        <taxon>Alphaproteobacteria</taxon>
        <taxon>Hyphomicrobiales</taxon>
        <taxon>Nitrobacteraceae</taxon>
        <taxon>Bradyrhizobium</taxon>
    </lineage>
</organism>
<feature type="compositionally biased region" description="Basic and acidic residues" evidence="1">
    <location>
        <begin position="43"/>
        <end position="52"/>
    </location>
</feature>